<proteinExistence type="predicted"/>
<protein>
    <submittedName>
        <fullName evidence="1">Uncharacterized protein</fullName>
    </submittedName>
</protein>
<dbReference type="AlphaFoldDB" id="A0A3S2MUH8"/>
<sequence>MKFGASVSSVTVTSELKTFSLHHCRVEVPPEEGFIYEPGGVFLRVQHEAFWSFRRARGTVRDLRGSVKGDVHQTAS</sequence>
<gene>
    <name evidence="1" type="ORF">OJAV_G00115070</name>
</gene>
<reference evidence="1 2" key="2">
    <citation type="submission" date="2019-01" db="EMBL/GenBank/DDBJ databases">
        <title>A chromosome length genome reference of the Java medaka (oryzias javanicus).</title>
        <authorList>
            <person name="Herpin A."/>
            <person name="Takehana Y."/>
            <person name="Naruse K."/>
            <person name="Ansai S."/>
            <person name="Kawaguchi M."/>
        </authorList>
    </citation>
    <scope>NUCLEOTIDE SEQUENCE [LARGE SCALE GENOMIC DNA]</scope>
    <source>
        <strain evidence="1">RS831</strain>
        <tissue evidence="1">Whole body</tissue>
    </source>
</reference>
<keyword evidence="2" id="KW-1185">Reference proteome</keyword>
<evidence type="ECO:0000313" key="2">
    <source>
        <dbReference type="Proteomes" id="UP000283210"/>
    </source>
</evidence>
<evidence type="ECO:0000313" key="1">
    <source>
        <dbReference type="EMBL" id="RVE67179.1"/>
    </source>
</evidence>
<dbReference type="EMBL" id="CM012447">
    <property type="protein sequence ID" value="RVE67179.1"/>
    <property type="molecule type" value="Genomic_DNA"/>
</dbReference>
<accession>A0A3S2MUH8</accession>
<name>A0A3S2MUH8_ORYJA</name>
<reference evidence="1 2" key="1">
    <citation type="submission" date="2018-11" db="EMBL/GenBank/DDBJ databases">
        <authorList>
            <person name="Lopez-Roques C."/>
            <person name="Donnadieu C."/>
            <person name="Bouchez O."/>
            <person name="Klopp C."/>
            <person name="Cabau C."/>
            <person name="Zahm M."/>
        </authorList>
    </citation>
    <scope>NUCLEOTIDE SEQUENCE [LARGE SCALE GENOMIC DNA]</scope>
    <source>
        <strain evidence="1">RS831</strain>
        <tissue evidence="1">Whole body</tissue>
    </source>
</reference>
<organism evidence="1 2">
    <name type="scientific">Oryzias javanicus</name>
    <name type="common">Javanese ricefish</name>
    <name type="synonym">Aplocheilus javanicus</name>
    <dbReference type="NCBI Taxonomy" id="123683"/>
    <lineage>
        <taxon>Eukaryota</taxon>
        <taxon>Metazoa</taxon>
        <taxon>Chordata</taxon>
        <taxon>Craniata</taxon>
        <taxon>Vertebrata</taxon>
        <taxon>Euteleostomi</taxon>
        <taxon>Actinopterygii</taxon>
        <taxon>Neopterygii</taxon>
        <taxon>Teleostei</taxon>
        <taxon>Neoteleostei</taxon>
        <taxon>Acanthomorphata</taxon>
        <taxon>Ovalentaria</taxon>
        <taxon>Atherinomorphae</taxon>
        <taxon>Beloniformes</taxon>
        <taxon>Adrianichthyidae</taxon>
        <taxon>Oryziinae</taxon>
        <taxon>Oryzias</taxon>
    </lineage>
</organism>
<dbReference type="Proteomes" id="UP000283210">
    <property type="component" value="Chromosome 11"/>
</dbReference>